<dbReference type="InterPro" id="IPR023045">
    <property type="entry name" value="MoaC"/>
</dbReference>
<sequence length="158" mass="16853">MLTHINESGRAKMVDVGEKGETLRIATARGRIKMLPETFDRIMNGGVKKGDVLAVAQVAGVMGAKRTSDLVPMCHPIFLTGVDLTFTPDEAAAAIEIEAVARTVGRTGVEMEALTAVTTAALTIYDMVKAMDRTMVIDEIKLVQKSGGKSGDFVLEAE</sequence>
<evidence type="ECO:0000256" key="6">
    <source>
        <dbReference type="HAMAP-Rule" id="MF_01224"/>
    </source>
</evidence>
<comment type="subunit">
    <text evidence="6">Homohexamer; trimer of dimers.</text>
</comment>
<dbReference type="GO" id="GO:0006777">
    <property type="term" value="P:Mo-molybdopterin cofactor biosynthetic process"/>
    <property type="evidence" value="ECO:0007669"/>
    <property type="project" value="UniProtKB-UniRule"/>
</dbReference>
<evidence type="ECO:0000256" key="4">
    <source>
        <dbReference type="ARBA" id="ARBA00023150"/>
    </source>
</evidence>
<dbReference type="OrthoDB" id="9794429at2"/>
<dbReference type="InterPro" id="IPR050105">
    <property type="entry name" value="MoCo_biosynth_MoaA/MoaC"/>
</dbReference>
<dbReference type="STRING" id="1120920.SAMN03080599_01679"/>
<name>A0A1G5S140_9FIRM</name>
<protein>
    <recommendedName>
        <fullName evidence="3 6">Cyclic pyranopterin monophosphate synthase</fullName>
        <ecNumber evidence="3 6">4.6.1.17</ecNumber>
    </recommendedName>
    <alternativeName>
        <fullName evidence="6">Molybdenum cofactor biosynthesis protein C</fullName>
    </alternativeName>
</protein>
<comment type="function">
    <text evidence="6">Catalyzes the conversion of (8S)-3',8-cyclo-7,8-dihydroguanosine 5'-triphosphate to cyclic pyranopterin monophosphate (cPMP).</text>
</comment>
<keyword evidence="5 6" id="KW-0456">Lyase</keyword>
<keyword evidence="9" id="KW-1185">Reference proteome</keyword>
<feature type="active site" evidence="6">
    <location>
        <position position="126"/>
    </location>
</feature>
<dbReference type="NCBIfam" id="NF006870">
    <property type="entry name" value="PRK09364.1"/>
    <property type="match status" value="1"/>
</dbReference>
<dbReference type="GO" id="GO:0061799">
    <property type="term" value="F:cyclic pyranopterin monophosphate synthase activity"/>
    <property type="evidence" value="ECO:0007669"/>
    <property type="project" value="UniProtKB-UniRule"/>
</dbReference>
<dbReference type="EMBL" id="FMWL01000007">
    <property type="protein sequence ID" value="SCZ79289.1"/>
    <property type="molecule type" value="Genomic_DNA"/>
</dbReference>
<accession>A0A1G5S140</accession>
<dbReference type="EC" id="4.6.1.17" evidence="3 6"/>
<evidence type="ECO:0000256" key="1">
    <source>
        <dbReference type="ARBA" id="ARBA00001637"/>
    </source>
</evidence>
<evidence type="ECO:0000313" key="8">
    <source>
        <dbReference type="EMBL" id="SCZ79289.1"/>
    </source>
</evidence>
<dbReference type="NCBIfam" id="TIGR00581">
    <property type="entry name" value="moaC"/>
    <property type="match status" value="1"/>
</dbReference>
<evidence type="ECO:0000256" key="5">
    <source>
        <dbReference type="ARBA" id="ARBA00023239"/>
    </source>
</evidence>
<dbReference type="InterPro" id="IPR002820">
    <property type="entry name" value="Mopterin_CF_biosynth-C_dom"/>
</dbReference>
<dbReference type="InterPro" id="IPR047594">
    <property type="entry name" value="MoaC_bact/euk"/>
</dbReference>
<dbReference type="Proteomes" id="UP000199208">
    <property type="component" value="Unassembled WGS sequence"/>
</dbReference>
<keyword evidence="4 6" id="KW-0501">Molybdenum cofactor biosynthesis</keyword>
<comment type="similarity">
    <text evidence="6">Belongs to the MoaC family.</text>
</comment>
<comment type="pathway">
    <text evidence="2 6">Cofactor biosynthesis; molybdopterin biosynthesis.</text>
</comment>
<evidence type="ECO:0000256" key="2">
    <source>
        <dbReference type="ARBA" id="ARBA00005046"/>
    </source>
</evidence>
<dbReference type="AlphaFoldDB" id="A0A1G5S140"/>
<evidence type="ECO:0000256" key="3">
    <source>
        <dbReference type="ARBA" id="ARBA00012575"/>
    </source>
</evidence>
<evidence type="ECO:0000259" key="7">
    <source>
        <dbReference type="Pfam" id="PF01967"/>
    </source>
</evidence>
<feature type="binding site" evidence="6">
    <location>
        <begin position="73"/>
        <end position="75"/>
    </location>
    <ligand>
        <name>substrate</name>
    </ligand>
</feature>
<dbReference type="Gene3D" id="3.30.70.640">
    <property type="entry name" value="Molybdopterin cofactor biosynthesis C (MoaC) domain"/>
    <property type="match status" value="1"/>
</dbReference>
<dbReference type="CDD" id="cd01420">
    <property type="entry name" value="MoaC_PE"/>
    <property type="match status" value="1"/>
</dbReference>
<gene>
    <name evidence="6" type="primary">moaC</name>
    <name evidence="8" type="ORF">SAMN03080599_01679</name>
</gene>
<proteinExistence type="inferred from homology"/>
<organism evidence="8 9">
    <name type="scientific">Acidaminobacter hydrogenoformans DSM 2784</name>
    <dbReference type="NCBI Taxonomy" id="1120920"/>
    <lineage>
        <taxon>Bacteria</taxon>
        <taxon>Bacillati</taxon>
        <taxon>Bacillota</taxon>
        <taxon>Clostridia</taxon>
        <taxon>Peptostreptococcales</taxon>
        <taxon>Acidaminobacteraceae</taxon>
        <taxon>Acidaminobacter</taxon>
    </lineage>
</organism>
<dbReference type="PANTHER" id="PTHR22960:SF29">
    <property type="entry name" value="CYCLIC PYRANOPTERIN MONOPHOSPHATE SYNTHASE"/>
    <property type="match status" value="1"/>
</dbReference>
<reference evidence="8 9" key="1">
    <citation type="submission" date="2016-10" db="EMBL/GenBank/DDBJ databases">
        <authorList>
            <person name="de Groot N.N."/>
        </authorList>
    </citation>
    <scope>NUCLEOTIDE SEQUENCE [LARGE SCALE GENOMIC DNA]</scope>
    <source>
        <strain evidence="8 9">DSM 2784</strain>
    </source>
</reference>
<dbReference type="SUPFAM" id="SSF55040">
    <property type="entry name" value="Molybdenum cofactor biosynthesis protein C, MoaC"/>
    <property type="match status" value="1"/>
</dbReference>
<dbReference type="UniPathway" id="UPA00344"/>
<dbReference type="Pfam" id="PF01967">
    <property type="entry name" value="MoaC"/>
    <property type="match status" value="1"/>
</dbReference>
<dbReference type="InterPro" id="IPR036522">
    <property type="entry name" value="MoaC_sf"/>
</dbReference>
<dbReference type="PANTHER" id="PTHR22960">
    <property type="entry name" value="MOLYBDOPTERIN COFACTOR SYNTHESIS PROTEIN A"/>
    <property type="match status" value="1"/>
</dbReference>
<feature type="binding site" evidence="6">
    <location>
        <begin position="111"/>
        <end position="112"/>
    </location>
    <ligand>
        <name>substrate</name>
    </ligand>
</feature>
<dbReference type="HAMAP" id="MF_01224_B">
    <property type="entry name" value="MoaC_B"/>
    <property type="match status" value="1"/>
</dbReference>
<comment type="catalytic activity">
    <reaction evidence="1 6">
        <text>(8S)-3',8-cyclo-7,8-dihydroguanosine 5'-triphosphate = cyclic pyranopterin phosphate + diphosphate</text>
        <dbReference type="Rhea" id="RHEA:49580"/>
        <dbReference type="ChEBI" id="CHEBI:33019"/>
        <dbReference type="ChEBI" id="CHEBI:59648"/>
        <dbReference type="ChEBI" id="CHEBI:131766"/>
        <dbReference type="EC" id="4.6.1.17"/>
    </reaction>
</comment>
<evidence type="ECO:0000313" key="9">
    <source>
        <dbReference type="Proteomes" id="UP000199208"/>
    </source>
</evidence>
<feature type="domain" description="Molybdopterin cofactor biosynthesis C (MoaC)" evidence="7">
    <location>
        <begin position="13"/>
        <end position="148"/>
    </location>
</feature>
<dbReference type="RefSeq" id="WP_092590457.1">
    <property type="nucleotide sequence ID" value="NZ_FMWL01000007.1"/>
</dbReference>